<evidence type="ECO:0000313" key="11">
    <source>
        <dbReference type="Proteomes" id="UP000001593"/>
    </source>
</evidence>
<proteinExistence type="inferred from homology"/>
<keyword evidence="11" id="KW-1185">Reference proteome</keyword>
<evidence type="ECO:0000256" key="8">
    <source>
        <dbReference type="SAM" id="Phobius"/>
    </source>
</evidence>
<feature type="non-terminal residue" evidence="10">
    <location>
        <position position="105"/>
    </location>
</feature>
<dbReference type="PhylomeDB" id="A7S062"/>
<evidence type="ECO:0000256" key="2">
    <source>
        <dbReference type="ARBA" id="ARBA00004481"/>
    </source>
</evidence>
<protein>
    <recommendedName>
        <fullName evidence="9">LITAF domain-containing protein</fullName>
    </recommendedName>
</protein>
<evidence type="ECO:0000256" key="5">
    <source>
        <dbReference type="ARBA" id="ARBA00022723"/>
    </source>
</evidence>
<dbReference type="GO" id="GO:0008270">
    <property type="term" value="F:zinc ion binding"/>
    <property type="evidence" value="ECO:0000318"/>
    <property type="project" value="GO_Central"/>
</dbReference>
<dbReference type="EMBL" id="DS469559">
    <property type="protein sequence ID" value="EDO42963.1"/>
    <property type="molecule type" value="Genomic_DNA"/>
</dbReference>
<keyword evidence="7 8" id="KW-0472">Membrane</keyword>
<dbReference type="PANTHER" id="PTHR23292">
    <property type="entry name" value="LIPOPOLYSACCHARIDE-INDUCED TUMOR NECROSIS FACTOR-ALPHA FACTOR"/>
    <property type="match status" value="1"/>
</dbReference>
<dbReference type="PANTHER" id="PTHR23292:SF6">
    <property type="entry name" value="FI16602P1-RELATED"/>
    <property type="match status" value="1"/>
</dbReference>
<organism evidence="10 11">
    <name type="scientific">Nematostella vectensis</name>
    <name type="common">Starlet sea anemone</name>
    <dbReference type="NCBI Taxonomy" id="45351"/>
    <lineage>
        <taxon>Eukaryota</taxon>
        <taxon>Metazoa</taxon>
        <taxon>Cnidaria</taxon>
        <taxon>Anthozoa</taxon>
        <taxon>Hexacorallia</taxon>
        <taxon>Actiniaria</taxon>
        <taxon>Edwardsiidae</taxon>
        <taxon>Nematostella</taxon>
    </lineage>
</organism>
<keyword evidence="8" id="KW-0812">Transmembrane</keyword>
<evidence type="ECO:0000256" key="4">
    <source>
        <dbReference type="ARBA" id="ARBA00005975"/>
    </source>
</evidence>
<dbReference type="AlphaFoldDB" id="A7S062"/>
<dbReference type="KEGG" id="nve:5514812"/>
<evidence type="ECO:0000256" key="7">
    <source>
        <dbReference type="ARBA" id="ARBA00023136"/>
    </source>
</evidence>
<dbReference type="GO" id="GO:0031902">
    <property type="term" value="C:late endosome membrane"/>
    <property type="evidence" value="ECO:0007669"/>
    <property type="project" value="UniProtKB-SubCell"/>
</dbReference>
<evidence type="ECO:0000256" key="1">
    <source>
        <dbReference type="ARBA" id="ARBA00004414"/>
    </source>
</evidence>
<evidence type="ECO:0000256" key="3">
    <source>
        <dbReference type="ARBA" id="ARBA00004630"/>
    </source>
</evidence>
<dbReference type="SMART" id="SM00714">
    <property type="entry name" value="LITAF"/>
    <property type="match status" value="1"/>
</dbReference>
<dbReference type="InterPro" id="IPR006629">
    <property type="entry name" value="LITAF"/>
</dbReference>
<feature type="transmembrane region" description="Helical" evidence="8">
    <location>
        <begin position="61"/>
        <end position="82"/>
    </location>
</feature>
<dbReference type="Proteomes" id="UP000001593">
    <property type="component" value="Unassembled WGS sequence"/>
</dbReference>
<dbReference type="eggNOG" id="ENOG502S3NX">
    <property type="taxonomic scope" value="Eukaryota"/>
</dbReference>
<dbReference type="PROSITE" id="PS51837">
    <property type="entry name" value="LITAF"/>
    <property type="match status" value="1"/>
</dbReference>
<accession>A7S062</accession>
<dbReference type="GO" id="GO:0005765">
    <property type="term" value="C:lysosomal membrane"/>
    <property type="evidence" value="ECO:0007669"/>
    <property type="project" value="UniProtKB-SubCell"/>
</dbReference>
<dbReference type="InterPro" id="IPR037519">
    <property type="entry name" value="LITAF_fam"/>
</dbReference>
<keyword evidence="8" id="KW-1133">Transmembrane helix</keyword>
<dbReference type="Pfam" id="PF10601">
    <property type="entry name" value="zf-LITAF-like"/>
    <property type="match status" value="1"/>
</dbReference>
<name>A7S062_NEMVE</name>
<dbReference type="HOGENOM" id="CLU_095549_3_3_1"/>
<dbReference type="STRING" id="45351.A7S062"/>
<evidence type="ECO:0000256" key="6">
    <source>
        <dbReference type="ARBA" id="ARBA00022833"/>
    </source>
</evidence>
<dbReference type="OMA" id="PMIGAQP"/>
<evidence type="ECO:0000259" key="9">
    <source>
        <dbReference type="PROSITE" id="PS51837"/>
    </source>
</evidence>
<keyword evidence="5" id="KW-0479">Metal-binding</keyword>
<gene>
    <name evidence="10" type="ORF">NEMVEDRAFT_v1g99547</name>
</gene>
<reference evidence="10 11" key="1">
    <citation type="journal article" date="2007" name="Science">
        <title>Sea anemone genome reveals ancestral eumetazoan gene repertoire and genomic organization.</title>
        <authorList>
            <person name="Putnam N.H."/>
            <person name="Srivastava M."/>
            <person name="Hellsten U."/>
            <person name="Dirks B."/>
            <person name="Chapman J."/>
            <person name="Salamov A."/>
            <person name="Terry A."/>
            <person name="Shapiro H."/>
            <person name="Lindquist E."/>
            <person name="Kapitonov V.V."/>
            <person name="Jurka J."/>
            <person name="Genikhovich G."/>
            <person name="Grigoriev I.V."/>
            <person name="Lucas S.M."/>
            <person name="Steele R.E."/>
            <person name="Finnerty J.R."/>
            <person name="Technau U."/>
            <person name="Martindale M.Q."/>
            <person name="Rokhsar D.S."/>
        </authorList>
    </citation>
    <scope>NUCLEOTIDE SEQUENCE [LARGE SCALE GENOMIC DNA]</scope>
    <source>
        <strain evidence="11">CH2 X CH6</strain>
    </source>
</reference>
<comment type="similarity">
    <text evidence="4">Belongs to the CDIP1/LITAF family.</text>
</comment>
<sequence>GYWPPGYGINPPQQHTTVIQQQPTVVVTGGVSFGESPTSMVCPYCQATIVTATSYVPGTCAWLICLVIFCFFWPCCFLPFVLDGCKDVVHSCPNCQRQVGVFTRL</sequence>
<keyword evidence="6" id="KW-0862">Zinc</keyword>
<comment type="subcellular location">
    <subcellularLocation>
        <location evidence="2">Endosome membrane</location>
        <topology evidence="2">Peripheral membrane protein</topology>
    </subcellularLocation>
    <subcellularLocation>
        <location evidence="1">Late endosome membrane</location>
    </subcellularLocation>
    <subcellularLocation>
        <location evidence="3">Lysosome membrane</location>
        <topology evidence="3">Peripheral membrane protein</topology>
        <orientation evidence="3">Cytoplasmic side</orientation>
    </subcellularLocation>
</comment>
<dbReference type="InParanoid" id="A7S062"/>
<evidence type="ECO:0000313" key="10">
    <source>
        <dbReference type="EMBL" id="EDO42963.1"/>
    </source>
</evidence>
<feature type="domain" description="LITAF" evidence="9">
    <location>
        <begin position="22"/>
        <end position="104"/>
    </location>
</feature>